<feature type="transmembrane region" description="Helical" evidence="5">
    <location>
        <begin position="278"/>
        <end position="302"/>
    </location>
</feature>
<organism evidence="7 8">
    <name type="scientific">Microbacterium arthrosphaerae</name>
    <dbReference type="NCBI Taxonomy" id="792652"/>
    <lineage>
        <taxon>Bacteria</taxon>
        <taxon>Bacillati</taxon>
        <taxon>Actinomycetota</taxon>
        <taxon>Actinomycetes</taxon>
        <taxon>Micrococcales</taxon>
        <taxon>Microbacteriaceae</taxon>
        <taxon>Microbacterium</taxon>
    </lineage>
</organism>
<sequence>MTDDRAAAETAARSGRATTTQRFVLWIAILGSFVAFLDGTIVNVALPAISDELGGGITTQQWVVDAYLITLGALILVAGSVSDAYGRVLVLRIGLIGFGIASIAIAAAPTAEFLIVARGVQGAAGAFLVPSSLALITSNFTGAAQSRAIGIWTAMTTSAMIVGPLIGGVLVDLASWRLAFLINVLPIGATLVLLARGGFRDTRHPGASIDWLGAALCTLGLGGMVYALIEQPNLGWASPAIWLPLVVGAALFAAFLLRQRSVRSPILPLDLFRVRNFWTGNVATAFIYAALALNGLVVVVYLQEGAGLPATLAGLASLPMTVLMIVFSSRVGTLAGVWGPRLFMTVGPLLMGGGALLLLTVGTDFAYWWQVLPSMIVMGAGLALTVAPLTSAILGAISTERSGIASAVNNAVARVAGLVAIALLATIVGGELDLDGFHRAAIVTAALMIAGGITSFLGIRNPPRPAHAGPTDATPGS</sequence>
<feature type="transmembrane region" description="Helical" evidence="5">
    <location>
        <begin position="436"/>
        <end position="459"/>
    </location>
</feature>
<keyword evidence="4 5" id="KW-0472">Membrane</keyword>
<dbReference type="RefSeq" id="WP_318354188.1">
    <property type="nucleotide sequence ID" value="NZ_JAWQEV010000004.1"/>
</dbReference>
<dbReference type="Proteomes" id="UP001283109">
    <property type="component" value="Unassembled WGS sequence"/>
</dbReference>
<feature type="transmembrane region" description="Helical" evidence="5">
    <location>
        <begin position="66"/>
        <end position="82"/>
    </location>
</feature>
<dbReference type="PRINTS" id="PR01036">
    <property type="entry name" value="TCRTETB"/>
</dbReference>
<reference evidence="7 8" key="1">
    <citation type="submission" date="2023-11" db="EMBL/GenBank/DDBJ databases">
        <title>Draft genome sequence of Microbacterium arthrosphaerae JCM 30492.</title>
        <authorList>
            <person name="Zhang G."/>
            <person name="Ding Y."/>
        </authorList>
    </citation>
    <scope>NUCLEOTIDE SEQUENCE [LARGE SCALE GENOMIC DNA]</scope>
    <source>
        <strain evidence="7 8">JCM 30492</strain>
    </source>
</reference>
<feature type="transmembrane region" description="Helical" evidence="5">
    <location>
        <begin position="148"/>
        <end position="170"/>
    </location>
</feature>
<evidence type="ECO:0000256" key="5">
    <source>
        <dbReference type="SAM" id="Phobius"/>
    </source>
</evidence>
<dbReference type="InterPro" id="IPR011701">
    <property type="entry name" value="MFS"/>
</dbReference>
<feature type="transmembrane region" description="Helical" evidence="5">
    <location>
        <begin position="411"/>
        <end position="430"/>
    </location>
</feature>
<feature type="transmembrane region" description="Helical" evidence="5">
    <location>
        <begin position="349"/>
        <end position="369"/>
    </location>
</feature>
<evidence type="ECO:0000256" key="1">
    <source>
        <dbReference type="ARBA" id="ARBA00004651"/>
    </source>
</evidence>
<comment type="caution">
    <text evidence="7">The sequence shown here is derived from an EMBL/GenBank/DDBJ whole genome shotgun (WGS) entry which is preliminary data.</text>
</comment>
<proteinExistence type="predicted"/>
<dbReference type="PANTHER" id="PTHR42718:SF42">
    <property type="entry name" value="EXPORT PROTEIN"/>
    <property type="match status" value="1"/>
</dbReference>
<dbReference type="SUPFAM" id="SSF103473">
    <property type="entry name" value="MFS general substrate transporter"/>
    <property type="match status" value="1"/>
</dbReference>
<protein>
    <submittedName>
        <fullName evidence="7">MFS transporter</fullName>
    </submittedName>
</protein>
<dbReference type="EMBL" id="JAWQEV010000004">
    <property type="protein sequence ID" value="MDW4573666.1"/>
    <property type="molecule type" value="Genomic_DNA"/>
</dbReference>
<name>A0ABU4H2V6_9MICO</name>
<feature type="transmembrane region" description="Helical" evidence="5">
    <location>
        <begin position="308"/>
        <end position="328"/>
    </location>
</feature>
<dbReference type="Gene3D" id="1.20.1250.20">
    <property type="entry name" value="MFS general substrate transporter like domains"/>
    <property type="match status" value="1"/>
</dbReference>
<evidence type="ECO:0000256" key="3">
    <source>
        <dbReference type="ARBA" id="ARBA00022989"/>
    </source>
</evidence>
<keyword evidence="8" id="KW-1185">Reference proteome</keyword>
<dbReference type="Gene3D" id="1.20.1720.10">
    <property type="entry name" value="Multidrug resistance protein D"/>
    <property type="match status" value="1"/>
</dbReference>
<dbReference type="InterPro" id="IPR036259">
    <property type="entry name" value="MFS_trans_sf"/>
</dbReference>
<feature type="transmembrane region" description="Helical" evidence="5">
    <location>
        <begin position="375"/>
        <end position="399"/>
    </location>
</feature>
<feature type="transmembrane region" description="Helical" evidence="5">
    <location>
        <begin position="115"/>
        <end position="136"/>
    </location>
</feature>
<keyword evidence="3 5" id="KW-1133">Transmembrane helix</keyword>
<dbReference type="PANTHER" id="PTHR42718">
    <property type="entry name" value="MAJOR FACILITATOR SUPERFAMILY MULTIDRUG TRANSPORTER MFSC"/>
    <property type="match status" value="1"/>
</dbReference>
<evidence type="ECO:0000259" key="6">
    <source>
        <dbReference type="PROSITE" id="PS50850"/>
    </source>
</evidence>
<dbReference type="Pfam" id="PF07690">
    <property type="entry name" value="MFS_1"/>
    <property type="match status" value="1"/>
</dbReference>
<feature type="domain" description="Major facilitator superfamily (MFS) profile" evidence="6">
    <location>
        <begin position="24"/>
        <end position="463"/>
    </location>
</feature>
<feature type="transmembrane region" description="Helical" evidence="5">
    <location>
        <begin position="241"/>
        <end position="257"/>
    </location>
</feature>
<dbReference type="CDD" id="cd17321">
    <property type="entry name" value="MFS_MMR_MDR_like"/>
    <property type="match status" value="1"/>
</dbReference>
<comment type="subcellular location">
    <subcellularLocation>
        <location evidence="1">Cell membrane</location>
        <topology evidence="1">Multi-pass membrane protein</topology>
    </subcellularLocation>
</comment>
<feature type="transmembrane region" description="Helical" evidence="5">
    <location>
        <begin position="211"/>
        <end position="229"/>
    </location>
</feature>
<gene>
    <name evidence="7" type="ORF">R8Z58_12870</name>
</gene>
<evidence type="ECO:0000256" key="2">
    <source>
        <dbReference type="ARBA" id="ARBA00022692"/>
    </source>
</evidence>
<feature type="transmembrane region" description="Helical" evidence="5">
    <location>
        <begin position="176"/>
        <end position="199"/>
    </location>
</feature>
<dbReference type="InterPro" id="IPR020846">
    <property type="entry name" value="MFS_dom"/>
</dbReference>
<evidence type="ECO:0000313" key="7">
    <source>
        <dbReference type="EMBL" id="MDW4573666.1"/>
    </source>
</evidence>
<accession>A0ABU4H2V6</accession>
<evidence type="ECO:0000313" key="8">
    <source>
        <dbReference type="Proteomes" id="UP001283109"/>
    </source>
</evidence>
<dbReference type="PROSITE" id="PS50850">
    <property type="entry name" value="MFS"/>
    <property type="match status" value="1"/>
</dbReference>
<evidence type="ECO:0000256" key="4">
    <source>
        <dbReference type="ARBA" id="ARBA00023136"/>
    </source>
</evidence>
<feature type="transmembrane region" description="Helical" evidence="5">
    <location>
        <begin position="89"/>
        <end position="109"/>
    </location>
</feature>
<keyword evidence="2 5" id="KW-0812">Transmembrane</keyword>
<feature type="transmembrane region" description="Helical" evidence="5">
    <location>
        <begin position="23"/>
        <end position="46"/>
    </location>
</feature>